<sequence length="471" mass="54456">MFVSIIHATDQASAAPKQVKVHMPAFNVELNGILIENEHQKYPLLVYNDITYFPMTWDYSRALSLSVNWDQESGLSILRNNQFRQKPQQSLGFNNDPSHDYTATVADYPINVNWKNIDNANEPYPILQFRDITYFPMTWRFTHDEFEWDTSWDNKAGFKLATIQHKVLYHLFYDEGDFLYAYGNQNDIYQINKSLEGAPVRLAKDAADKIAKHEKDRFQPYQAANFENKNEKVELKDQTIIYKQLELLSFSSSTEDKQKDKTKSNVMPIALRNKVHSFESIVLPVNNQISFVHLTVYYSDRDIYTPQDSFTFIVKDGRAVPVPEFNQRPNYLIPNKDGSSWFISQAPSSMSARTARLRGQVLHVSSDGTTTSMNNQTQAENLDLLYVDQGALIIRAYSDLLPPQQIKETDGIYALDGNKPAAKLYPYLPGDYYVDASRNLYLLDGMTNRLTNITTNSSKYWWDYELMTQLY</sequence>
<evidence type="ECO:0008006" key="3">
    <source>
        <dbReference type="Google" id="ProtNLM"/>
    </source>
</evidence>
<name>A0ABT2U7Y9_9BACL</name>
<evidence type="ECO:0000313" key="2">
    <source>
        <dbReference type="Proteomes" id="UP001652445"/>
    </source>
</evidence>
<accession>A0ABT2U7Y9</accession>
<gene>
    <name evidence="1" type="ORF">OB236_01260</name>
</gene>
<proteinExistence type="predicted"/>
<keyword evidence="2" id="KW-1185">Reference proteome</keyword>
<dbReference type="EMBL" id="JAOQIO010000006">
    <property type="protein sequence ID" value="MCU6790742.1"/>
    <property type="molecule type" value="Genomic_DNA"/>
</dbReference>
<dbReference type="Proteomes" id="UP001652445">
    <property type="component" value="Unassembled WGS sequence"/>
</dbReference>
<protein>
    <recommendedName>
        <fullName evidence="3">Copper amine oxidase-like N-terminal domain-containing protein</fullName>
    </recommendedName>
</protein>
<evidence type="ECO:0000313" key="1">
    <source>
        <dbReference type="EMBL" id="MCU6790742.1"/>
    </source>
</evidence>
<comment type="caution">
    <text evidence="1">The sequence shown here is derived from an EMBL/GenBank/DDBJ whole genome shotgun (WGS) entry which is preliminary data.</text>
</comment>
<reference evidence="1 2" key="1">
    <citation type="submission" date="2022-09" db="EMBL/GenBank/DDBJ databases">
        <authorList>
            <person name="Han X.L."/>
            <person name="Wang Q."/>
            <person name="Lu T."/>
        </authorList>
    </citation>
    <scope>NUCLEOTIDE SEQUENCE [LARGE SCALE GENOMIC DNA]</scope>
    <source>
        <strain evidence="1 2">WQ 127069</strain>
    </source>
</reference>
<organism evidence="1 2">
    <name type="scientific">Paenibacillus baimaensis</name>
    <dbReference type="NCBI Taxonomy" id="2982185"/>
    <lineage>
        <taxon>Bacteria</taxon>
        <taxon>Bacillati</taxon>
        <taxon>Bacillota</taxon>
        <taxon>Bacilli</taxon>
        <taxon>Bacillales</taxon>
        <taxon>Paenibacillaceae</taxon>
        <taxon>Paenibacillus</taxon>
    </lineage>
</organism>